<dbReference type="Gene3D" id="3.30.60.30">
    <property type="match status" value="1"/>
</dbReference>
<organism evidence="9">
    <name type="scientific">Phallusia mammillata</name>
    <dbReference type="NCBI Taxonomy" id="59560"/>
    <lineage>
        <taxon>Eukaryota</taxon>
        <taxon>Metazoa</taxon>
        <taxon>Chordata</taxon>
        <taxon>Tunicata</taxon>
        <taxon>Ascidiacea</taxon>
        <taxon>Phlebobranchia</taxon>
        <taxon>Ascidiidae</taxon>
        <taxon>Phallusia</taxon>
    </lineage>
</organism>
<feature type="signal peptide" evidence="5">
    <location>
        <begin position="1"/>
        <end position="31"/>
    </location>
</feature>
<feature type="domain" description="Ig-like" evidence="6">
    <location>
        <begin position="153"/>
        <end position="255"/>
    </location>
</feature>
<evidence type="ECO:0000259" key="7">
    <source>
        <dbReference type="PROSITE" id="PS51323"/>
    </source>
</evidence>
<evidence type="ECO:0000256" key="2">
    <source>
        <dbReference type="ARBA" id="ARBA00022525"/>
    </source>
</evidence>
<reference evidence="9" key="1">
    <citation type="submission" date="2020-04" db="EMBL/GenBank/DDBJ databases">
        <authorList>
            <person name="Neveu A P."/>
        </authorList>
    </citation>
    <scope>NUCLEOTIDE SEQUENCE</scope>
    <source>
        <tissue evidence="9">Whole embryo</tissue>
    </source>
</reference>
<comment type="subcellular location">
    <subcellularLocation>
        <location evidence="1">Secreted</location>
    </subcellularLocation>
</comment>
<evidence type="ECO:0000259" key="8">
    <source>
        <dbReference type="PROSITE" id="PS51465"/>
    </source>
</evidence>
<dbReference type="SUPFAM" id="SSF100895">
    <property type="entry name" value="Kazal-type serine protease inhibitors"/>
    <property type="match status" value="1"/>
</dbReference>
<dbReference type="Gene3D" id="2.60.40.10">
    <property type="entry name" value="Immunoglobulins"/>
    <property type="match status" value="1"/>
</dbReference>
<dbReference type="InterPro" id="IPR013783">
    <property type="entry name" value="Ig-like_fold"/>
</dbReference>
<dbReference type="InterPro" id="IPR007110">
    <property type="entry name" value="Ig-like_dom"/>
</dbReference>
<sequence length="258" mass="28681">MAKETKIVLQRVMNNIFLFVLVLLHCNWSKATDETCVCPDVCPEVSCEHPEFVVKDDCKCCDVCLGLEGDICGGPTKIPCALSDHRHGFSCITDNEDVYGQCQCKHAKKGPMCGQDGITYNTKCDLQIASWLRKKRNGSKLRVVYGGECQKAPVLTRIPVNVANRTGERVYIACEAYGIPTPQILFRKVLLEDQNVFEEMPSDRLNIAVQIRGGPDKNKISAWVLVDPITGDDAGWYECLASNNRGSVSERSLLEVLH</sequence>
<dbReference type="GO" id="GO:0005520">
    <property type="term" value="F:insulin-like growth factor binding"/>
    <property type="evidence" value="ECO:0007669"/>
    <property type="project" value="InterPro"/>
</dbReference>
<evidence type="ECO:0000259" key="6">
    <source>
        <dbReference type="PROSITE" id="PS50835"/>
    </source>
</evidence>
<feature type="domain" description="Kazal-like" evidence="8">
    <location>
        <begin position="96"/>
        <end position="151"/>
    </location>
</feature>
<dbReference type="PROSITE" id="PS51323">
    <property type="entry name" value="IGFBP_N_2"/>
    <property type="match status" value="1"/>
</dbReference>
<dbReference type="EMBL" id="LR785949">
    <property type="protein sequence ID" value="CAB3255531.1"/>
    <property type="molecule type" value="mRNA"/>
</dbReference>
<dbReference type="InterPro" id="IPR036058">
    <property type="entry name" value="Kazal_dom_sf"/>
</dbReference>
<evidence type="ECO:0000256" key="1">
    <source>
        <dbReference type="ARBA" id="ARBA00004613"/>
    </source>
</evidence>
<keyword evidence="3 5" id="KW-0732">Signal</keyword>
<dbReference type="InterPro" id="IPR036179">
    <property type="entry name" value="Ig-like_dom_sf"/>
</dbReference>
<feature type="chain" id="PRO_5026176267" evidence="5">
    <location>
        <begin position="32"/>
        <end position="258"/>
    </location>
</feature>
<keyword evidence="4" id="KW-0393">Immunoglobulin domain</keyword>
<dbReference type="GO" id="GO:0005615">
    <property type="term" value="C:extracellular space"/>
    <property type="evidence" value="ECO:0007669"/>
    <property type="project" value="TreeGrafter"/>
</dbReference>
<evidence type="ECO:0000256" key="5">
    <source>
        <dbReference type="SAM" id="SignalP"/>
    </source>
</evidence>
<dbReference type="CDD" id="cd00104">
    <property type="entry name" value="KAZAL_FS"/>
    <property type="match status" value="1"/>
</dbReference>
<gene>
    <name evidence="9" type="primary">Igfbp7</name>
</gene>
<proteinExistence type="evidence at transcript level"/>
<dbReference type="PANTHER" id="PTHR14186">
    <property type="entry name" value="INSULIN-LIKE GROWTH FACTOR BINDING PROTEIN-RELATED"/>
    <property type="match status" value="1"/>
</dbReference>
<dbReference type="SUPFAM" id="SSF48726">
    <property type="entry name" value="Immunoglobulin"/>
    <property type="match status" value="1"/>
</dbReference>
<accession>A0A6F9DF14</accession>
<dbReference type="Pfam" id="PF07648">
    <property type="entry name" value="Kazal_2"/>
    <property type="match status" value="1"/>
</dbReference>
<dbReference type="InterPro" id="IPR000867">
    <property type="entry name" value="IGFBP-like"/>
</dbReference>
<name>A0A6F9DF14_9ASCI</name>
<dbReference type="InterPro" id="IPR011390">
    <property type="entry name" value="IGFBP_rP_mac25"/>
</dbReference>
<keyword evidence="2" id="KW-0964">Secreted</keyword>
<dbReference type="AlphaFoldDB" id="A0A6F9DF14"/>
<evidence type="ECO:0000256" key="3">
    <source>
        <dbReference type="ARBA" id="ARBA00022729"/>
    </source>
</evidence>
<dbReference type="InterPro" id="IPR013098">
    <property type="entry name" value="Ig_I-set"/>
</dbReference>
<dbReference type="InterPro" id="IPR002350">
    <property type="entry name" value="Kazal_dom"/>
</dbReference>
<protein>
    <submittedName>
        <fullName evidence="9">Insulin-like growth factor-binding protein 7</fullName>
    </submittedName>
</protein>
<dbReference type="GO" id="GO:0009966">
    <property type="term" value="P:regulation of signal transduction"/>
    <property type="evidence" value="ECO:0007669"/>
    <property type="project" value="TreeGrafter"/>
</dbReference>
<dbReference type="Pfam" id="PF07679">
    <property type="entry name" value="I-set"/>
    <property type="match status" value="1"/>
</dbReference>
<dbReference type="PROSITE" id="PS51465">
    <property type="entry name" value="KAZAL_2"/>
    <property type="match status" value="1"/>
</dbReference>
<dbReference type="PANTHER" id="PTHR14186:SF16">
    <property type="entry name" value="INSULIN-LIKE GROWTH FACTOR-BINDING PROTEIN-LIKE 1"/>
    <property type="match status" value="1"/>
</dbReference>
<feature type="domain" description="IGFBP N-terminal" evidence="7">
    <location>
        <begin position="22"/>
        <end position="105"/>
    </location>
</feature>
<dbReference type="GO" id="GO:0001558">
    <property type="term" value="P:regulation of cell growth"/>
    <property type="evidence" value="ECO:0007669"/>
    <property type="project" value="InterPro"/>
</dbReference>
<evidence type="ECO:0000313" key="9">
    <source>
        <dbReference type="EMBL" id="CAB3255531.1"/>
    </source>
</evidence>
<dbReference type="PROSITE" id="PS50835">
    <property type="entry name" value="IG_LIKE"/>
    <property type="match status" value="1"/>
</dbReference>
<dbReference type="SMART" id="SM00280">
    <property type="entry name" value="KAZAL"/>
    <property type="match status" value="1"/>
</dbReference>
<evidence type="ECO:0000256" key="4">
    <source>
        <dbReference type="ARBA" id="ARBA00023319"/>
    </source>
</evidence>